<protein>
    <submittedName>
        <fullName evidence="2">Uncharacterized protein</fullName>
    </submittedName>
</protein>
<keyword evidence="1" id="KW-1133">Transmembrane helix</keyword>
<organism evidence="2 3">
    <name type="scientific">Aquimarina addita</name>
    <dbReference type="NCBI Taxonomy" id="870485"/>
    <lineage>
        <taxon>Bacteria</taxon>
        <taxon>Pseudomonadati</taxon>
        <taxon>Bacteroidota</taxon>
        <taxon>Flavobacteriia</taxon>
        <taxon>Flavobacteriales</taxon>
        <taxon>Flavobacteriaceae</taxon>
        <taxon>Aquimarina</taxon>
    </lineage>
</organism>
<accession>A0ABP7XFW0</accession>
<dbReference type="RefSeq" id="WP_344926090.1">
    <property type="nucleotide sequence ID" value="NZ_BAABCW010000004.1"/>
</dbReference>
<feature type="transmembrane region" description="Helical" evidence="1">
    <location>
        <begin position="6"/>
        <end position="31"/>
    </location>
</feature>
<dbReference type="SUPFAM" id="SSF55166">
    <property type="entry name" value="Hedgehog/DD-peptidase"/>
    <property type="match status" value="1"/>
</dbReference>
<keyword evidence="1" id="KW-0812">Transmembrane</keyword>
<evidence type="ECO:0000256" key="1">
    <source>
        <dbReference type="SAM" id="Phobius"/>
    </source>
</evidence>
<dbReference type="InterPro" id="IPR009045">
    <property type="entry name" value="Zn_M74/Hedgehog-like"/>
</dbReference>
<dbReference type="Proteomes" id="UP001500459">
    <property type="component" value="Unassembled WGS sequence"/>
</dbReference>
<proteinExistence type="predicted"/>
<sequence length="264" mass="30935">MKIIFKIIITLLLTIFTQIGGIIYIITESIFLKIKVKNRLKKVTVYIVIYVFTTFLMVPHLAPVFGRVKITENHHIKALTFFTKLCNRNYVTPQLNDALQNIALEMNTKYPNLKLTYLDANFPFVKKFPLLPHLSHSDGKKVDISFVYEYQNGVPSNDHPSIFGYGVYELPKQNEYNQTLFCKEKGYWQYDFAKYLTFGFTNKELRFSQKATKDLLLTIIAQKHIGKVFIEPHIKKRLHLENAKIRFHGCQAVRHDDHIHIQLK</sequence>
<dbReference type="EMBL" id="BAABCW010000004">
    <property type="protein sequence ID" value="GAA4114991.1"/>
    <property type="molecule type" value="Genomic_DNA"/>
</dbReference>
<evidence type="ECO:0000313" key="3">
    <source>
        <dbReference type="Proteomes" id="UP001500459"/>
    </source>
</evidence>
<name>A0ABP7XFW0_9FLAO</name>
<keyword evidence="1" id="KW-0472">Membrane</keyword>
<feature type="transmembrane region" description="Helical" evidence="1">
    <location>
        <begin position="43"/>
        <end position="62"/>
    </location>
</feature>
<gene>
    <name evidence="2" type="ORF">GCM10022393_14890</name>
</gene>
<keyword evidence="3" id="KW-1185">Reference proteome</keyword>
<evidence type="ECO:0000313" key="2">
    <source>
        <dbReference type="EMBL" id="GAA4114991.1"/>
    </source>
</evidence>
<reference evidence="3" key="1">
    <citation type="journal article" date="2019" name="Int. J. Syst. Evol. Microbiol.">
        <title>The Global Catalogue of Microorganisms (GCM) 10K type strain sequencing project: providing services to taxonomists for standard genome sequencing and annotation.</title>
        <authorList>
            <consortium name="The Broad Institute Genomics Platform"/>
            <consortium name="The Broad Institute Genome Sequencing Center for Infectious Disease"/>
            <person name="Wu L."/>
            <person name="Ma J."/>
        </authorList>
    </citation>
    <scope>NUCLEOTIDE SEQUENCE [LARGE SCALE GENOMIC DNA]</scope>
    <source>
        <strain evidence="3">JCM 17106</strain>
    </source>
</reference>
<dbReference type="Gene3D" id="3.30.1380.10">
    <property type="match status" value="1"/>
</dbReference>
<comment type="caution">
    <text evidence="2">The sequence shown here is derived from an EMBL/GenBank/DDBJ whole genome shotgun (WGS) entry which is preliminary data.</text>
</comment>